<keyword evidence="3" id="KW-0285">Flavoprotein</keyword>
<dbReference type="InterPro" id="IPR016169">
    <property type="entry name" value="FAD-bd_PCMH_sub2"/>
</dbReference>
<proteinExistence type="inferred from homology"/>
<reference evidence="7 8" key="2">
    <citation type="submission" date="2019-05" db="EMBL/GenBank/DDBJ databases">
        <authorList>
            <person name="Suflita J.M."/>
            <person name="Marks C.R."/>
        </authorList>
    </citation>
    <scope>NUCLEOTIDE SEQUENCE [LARGE SCALE GENOMIC DNA]</scope>
    <source>
        <strain evidence="7 8">ALDC</strain>
    </source>
</reference>
<evidence type="ECO:0000256" key="5">
    <source>
        <dbReference type="ARBA" id="ARBA00023002"/>
    </source>
</evidence>
<evidence type="ECO:0000313" key="7">
    <source>
        <dbReference type="EMBL" id="QCQ20797.1"/>
    </source>
</evidence>
<evidence type="ECO:0000256" key="2">
    <source>
        <dbReference type="ARBA" id="ARBA00008000"/>
    </source>
</evidence>
<dbReference type="AlphaFoldDB" id="A0A4P8KZ46"/>
<keyword evidence="5" id="KW-0560">Oxidoreductase</keyword>
<protein>
    <submittedName>
        <fullName evidence="7">FAD-binding protein</fullName>
    </submittedName>
</protein>
<comment type="similarity">
    <text evidence="2">Belongs to the FAD-binding oxidoreductase/transferase type 4 family.</text>
</comment>
<dbReference type="Gene3D" id="3.30.465.10">
    <property type="match status" value="1"/>
</dbReference>
<gene>
    <name evidence="7" type="ORF">FDQ92_00390</name>
</gene>
<reference evidence="7 8" key="1">
    <citation type="submission" date="2019-05" db="EMBL/GenBank/DDBJ databases">
        <title>The Complete Genome Sequence of the n-alkane-degrading Desulfoglaeba alkanexedens ALDC reveals multiple alkylsuccinate synthase gene clusters.</title>
        <authorList>
            <person name="Callaghan A.V."/>
            <person name="Davidova I.A."/>
            <person name="Duncan K.E."/>
            <person name="Morris B."/>
            <person name="McInerney M.J."/>
        </authorList>
    </citation>
    <scope>NUCLEOTIDE SEQUENCE [LARGE SCALE GENOMIC DNA]</scope>
    <source>
        <strain evidence="7 8">ALDC</strain>
    </source>
</reference>
<dbReference type="GO" id="GO:0071949">
    <property type="term" value="F:FAD binding"/>
    <property type="evidence" value="ECO:0007669"/>
    <property type="project" value="InterPro"/>
</dbReference>
<sequence>MNAVPLEALQRVVGKPNLLVSAEERFTYAFDASKLEAVPDAVVFPASAEEVSEILALAVRYGFPVVPRGAGSGMVGGVLAQKGGVVLVLTRLNRILELDPENMLAVVEPGVVTGRLQAEAARHGLFYPPDPASLQFSTLGGNVATGAGGPRAVKYGVTRDYVLGLEVVLPTGAAIRTGARTIKSVVGYDLTRLFVGSEGTLGVVTQITLRLIPAPETVRTLLAVFPDLDDAARTVSAVMRSRIIPSTLEFMDRATIEAVENHLKLGLPTEAEAILLIEVDGRHTVVDEDAARVEAICREHGATQVERAGTDTERDRLWKARRSISPALGRIRSGKINEDVTVPRTRIPELIRTIRDLAARYDLVIVNFGHAGDGNIHTNIMVDRKDADELRRAERAVEELFRAVIDLGGTLSGEHGIGITKSPFLQWEVDEGAFEAMWRIKRALDPANILNPGKMFVPNRAFFAKGS</sequence>
<evidence type="ECO:0000313" key="8">
    <source>
        <dbReference type="Proteomes" id="UP000298602"/>
    </source>
</evidence>
<dbReference type="Gene3D" id="1.10.45.10">
    <property type="entry name" value="Vanillyl-alcohol Oxidase, Chain A, domain 4"/>
    <property type="match status" value="1"/>
</dbReference>
<evidence type="ECO:0000256" key="1">
    <source>
        <dbReference type="ARBA" id="ARBA00001974"/>
    </source>
</evidence>
<dbReference type="KEGG" id="dax:FDQ92_00390"/>
<dbReference type="SUPFAM" id="SSF55103">
    <property type="entry name" value="FAD-linked oxidases, C-terminal domain"/>
    <property type="match status" value="1"/>
</dbReference>
<dbReference type="InterPro" id="IPR036318">
    <property type="entry name" value="FAD-bd_PCMH-like_sf"/>
</dbReference>
<dbReference type="EMBL" id="CP040098">
    <property type="protein sequence ID" value="QCQ20797.1"/>
    <property type="molecule type" value="Genomic_DNA"/>
</dbReference>
<evidence type="ECO:0000256" key="3">
    <source>
        <dbReference type="ARBA" id="ARBA00022630"/>
    </source>
</evidence>
<dbReference type="PANTHER" id="PTHR42934:SF3">
    <property type="entry name" value="D-LACTATE DEHYDROGENASE"/>
    <property type="match status" value="1"/>
</dbReference>
<dbReference type="OrthoDB" id="9811557at2"/>
<dbReference type="Gene3D" id="3.30.43.10">
    <property type="entry name" value="Uridine Diphospho-n-acetylenolpyruvylglucosamine Reductase, domain 2"/>
    <property type="match status" value="1"/>
</dbReference>
<dbReference type="InterPro" id="IPR004113">
    <property type="entry name" value="FAD-bd_oxidored_4_C"/>
</dbReference>
<dbReference type="InterPro" id="IPR016171">
    <property type="entry name" value="Vanillyl_alc_oxidase_C-sub2"/>
</dbReference>
<dbReference type="SUPFAM" id="SSF56176">
    <property type="entry name" value="FAD-binding/transporter-associated domain-like"/>
    <property type="match status" value="1"/>
</dbReference>
<dbReference type="Gene3D" id="3.30.70.2740">
    <property type="match status" value="1"/>
</dbReference>
<name>A0A4P8KZ46_9BACT</name>
<dbReference type="Gene3D" id="3.30.70.2190">
    <property type="match status" value="1"/>
</dbReference>
<evidence type="ECO:0000256" key="4">
    <source>
        <dbReference type="ARBA" id="ARBA00022827"/>
    </source>
</evidence>
<keyword evidence="8" id="KW-1185">Reference proteome</keyword>
<keyword evidence="4" id="KW-0274">FAD</keyword>
<dbReference type="FunFam" id="1.10.45.10:FF:000001">
    <property type="entry name" value="D-lactate dehydrogenase mitochondrial"/>
    <property type="match status" value="1"/>
</dbReference>
<dbReference type="InterPro" id="IPR016164">
    <property type="entry name" value="FAD-linked_Oxase-like_C"/>
</dbReference>
<dbReference type="Proteomes" id="UP000298602">
    <property type="component" value="Chromosome"/>
</dbReference>
<dbReference type="InterPro" id="IPR016167">
    <property type="entry name" value="FAD-bd_PCMH_sub1"/>
</dbReference>
<accession>A0A4P8KZ46</accession>
<feature type="domain" description="FAD-binding PCMH-type" evidence="6">
    <location>
        <begin position="35"/>
        <end position="214"/>
    </location>
</feature>
<evidence type="ECO:0000259" key="6">
    <source>
        <dbReference type="PROSITE" id="PS51387"/>
    </source>
</evidence>
<dbReference type="InterPro" id="IPR016166">
    <property type="entry name" value="FAD-bd_PCMH"/>
</dbReference>
<dbReference type="InterPro" id="IPR051914">
    <property type="entry name" value="FAD-linked_OxidoTrans_Type4"/>
</dbReference>
<dbReference type="FunFam" id="3.30.70.2740:FF:000001">
    <property type="entry name" value="D-lactate dehydrogenase mitochondrial"/>
    <property type="match status" value="1"/>
</dbReference>
<dbReference type="GO" id="GO:0016491">
    <property type="term" value="F:oxidoreductase activity"/>
    <property type="evidence" value="ECO:0007669"/>
    <property type="project" value="UniProtKB-KW"/>
</dbReference>
<dbReference type="InterPro" id="IPR006094">
    <property type="entry name" value="Oxid_FAD_bind_N"/>
</dbReference>
<dbReference type="Pfam" id="PF02913">
    <property type="entry name" value="FAD-oxidase_C"/>
    <property type="match status" value="1"/>
</dbReference>
<organism evidence="7 8">
    <name type="scientific">Desulfoglaeba alkanexedens ALDC</name>
    <dbReference type="NCBI Taxonomy" id="980445"/>
    <lineage>
        <taxon>Bacteria</taxon>
        <taxon>Pseudomonadati</taxon>
        <taxon>Thermodesulfobacteriota</taxon>
        <taxon>Syntrophobacteria</taxon>
        <taxon>Syntrophobacterales</taxon>
        <taxon>Syntrophobacteraceae</taxon>
        <taxon>Desulfoglaeba</taxon>
    </lineage>
</organism>
<dbReference type="PROSITE" id="PS51387">
    <property type="entry name" value="FAD_PCMH"/>
    <property type="match status" value="1"/>
</dbReference>
<dbReference type="Pfam" id="PF01565">
    <property type="entry name" value="FAD_binding_4"/>
    <property type="match status" value="1"/>
</dbReference>
<comment type="cofactor">
    <cofactor evidence="1">
        <name>FAD</name>
        <dbReference type="ChEBI" id="CHEBI:57692"/>
    </cofactor>
</comment>
<dbReference type="PANTHER" id="PTHR42934">
    <property type="entry name" value="GLYCOLATE OXIDASE SUBUNIT GLCD"/>
    <property type="match status" value="1"/>
</dbReference>
<dbReference type="RefSeq" id="WP_137422767.1">
    <property type="nucleotide sequence ID" value="NZ_CP040098.1"/>
</dbReference>